<keyword evidence="2" id="KW-0520">NAD</keyword>
<protein>
    <recommendedName>
        <fullName evidence="2">NADH-quinone oxidoreductase subunit J</fullName>
        <ecNumber evidence="2">7.1.1.-</ecNumber>
    </recommendedName>
</protein>
<evidence type="ECO:0000256" key="2">
    <source>
        <dbReference type="RuleBase" id="RU004429"/>
    </source>
</evidence>
<dbReference type="Pfam" id="PF00499">
    <property type="entry name" value="Oxidored_q3"/>
    <property type="match status" value="1"/>
</dbReference>
<organism evidence="3 4">
    <name type="scientific">Peptococcus niger</name>
    <dbReference type="NCBI Taxonomy" id="2741"/>
    <lineage>
        <taxon>Bacteria</taxon>
        <taxon>Bacillati</taxon>
        <taxon>Bacillota</taxon>
        <taxon>Clostridia</taxon>
        <taxon>Eubacteriales</taxon>
        <taxon>Peptococcaceae</taxon>
        <taxon>Peptococcus</taxon>
    </lineage>
</organism>
<reference evidence="3 4" key="1">
    <citation type="submission" date="2016-10" db="EMBL/GenBank/DDBJ databases">
        <authorList>
            <person name="de Groot N.N."/>
        </authorList>
    </citation>
    <scope>NUCLEOTIDE SEQUENCE [LARGE SCALE GENOMIC DNA]</scope>
    <source>
        <strain evidence="3 4">DSM 20475</strain>
    </source>
</reference>
<dbReference type="RefSeq" id="WP_091791403.1">
    <property type="nucleotide sequence ID" value="NZ_FNAF01000003.1"/>
</dbReference>
<dbReference type="EC" id="7.1.1.-" evidence="2"/>
<name>A0A1G6UU62_PEPNI</name>
<feature type="transmembrane region" description="Helical" evidence="2">
    <location>
        <begin position="57"/>
        <end position="79"/>
    </location>
</feature>
<dbReference type="OrthoDB" id="9814997at2"/>
<feature type="transmembrane region" description="Helical" evidence="2">
    <location>
        <begin position="33"/>
        <end position="51"/>
    </location>
</feature>
<comment type="function">
    <text evidence="2">NDH-1 shuttles electrons from NADH, via FMN and iron-sulfur (Fe-S) centers, to quinones in the respiratory chain. Couples the redox reaction to proton translocation (for every two electrons transferred, four hydrogen ions are translocated across the cytoplasmic membrane), and thus conserves the redox energy in a proton gradient.</text>
</comment>
<keyword evidence="2" id="KW-1003">Cell membrane</keyword>
<evidence type="ECO:0000313" key="4">
    <source>
        <dbReference type="Proteomes" id="UP000198995"/>
    </source>
</evidence>
<comment type="catalytic activity">
    <reaction evidence="2">
        <text>a quinone + NADH + 5 H(+)(in) = a quinol + NAD(+) + 4 H(+)(out)</text>
        <dbReference type="Rhea" id="RHEA:57888"/>
        <dbReference type="ChEBI" id="CHEBI:15378"/>
        <dbReference type="ChEBI" id="CHEBI:24646"/>
        <dbReference type="ChEBI" id="CHEBI:57540"/>
        <dbReference type="ChEBI" id="CHEBI:57945"/>
        <dbReference type="ChEBI" id="CHEBI:132124"/>
    </reaction>
</comment>
<dbReference type="STRING" id="2741.SAMN04489866_103144"/>
<keyword evidence="2" id="KW-0874">Quinone</keyword>
<keyword evidence="2" id="KW-1133">Transmembrane helix</keyword>
<proteinExistence type="inferred from homology"/>
<comment type="subcellular location">
    <subcellularLocation>
        <location evidence="2">Cell membrane</location>
        <topology evidence="2">Multi-pass membrane protein</topology>
    </subcellularLocation>
</comment>
<dbReference type="InterPro" id="IPR001457">
    <property type="entry name" value="NADH_UbQ/plastoQ_OxRdtase_su6"/>
</dbReference>
<dbReference type="AlphaFoldDB" id="A0A1G6UU62"/>
<dbReference type="GO" id="GO:0008137">
    <property type="term" value="F:NADH dehydrogenase (ubiquinone) activity"/>
    <property type="evidence" value="ECO:0007669"/>
    <property type="project" value="UniProtKB-UniRule"/>
</dbReference>
<feature type="transmembrane region" description="Helical" evidence="2">
    <location>
        <begin position="6"/>
        <end position="26"/>
    </location>
</feature>
<evidence type="ECO:0000313" key="3">
    <source>
        <dbReference type="EMBL" id="SDD44831.1"/>
    </source>
</evidence>
<dbReference type="Gene3D" id="1.20.120.1200">
    <property type="entry name" value="NADH-ubiquinone/plastoquinone oxidoreductase chain 6, subunit NuoJ"/>
    <property type="match status" value="1"/>
</dbReference>
<comment type="similarity">
    <text evidence="1 2">Belongs to the complex I subunit 6 family.</text>
</comment>
<sequence length="169" mass="17873">MTSTISPALFYFFAVIMIASALGMAVSRNLFRTALLMLVTFASVAGIYASMHERFLAVAQLLVYVGAITILMIFGIMLTKSYGVRTLTNPFSRTAIGGGVIAAGLCFVVSMCIRILPAVPAGPIAVPSVYHIGISLFGVHILATELAAILLLVAMIGALMITEKEDDAK</sequence>
<dbReference type="GO" id="GO:0048038">
    <property type="term" value="F:quinone binding"/>
    <property type="evidence" value="ECO:0007669"/>
    <property type="project" value="UniProtKB-UniRule"/>
</dbReference>
<dbReference type="InterPro" id="IPR042106">
    <property type="entry name" value="Nuo/plastoQ_OxRdtase_6_NuoJ"/>
</dbReference>
<keyword evidence="2" id="KW-0472">Membrane</keyword>
<gene>
    <name evidence="3" type="ORF">SAMN04489866_103144</name>
</gene>
<feature type="transmembrane region" description="Helical" evidence="2">
    <location>
        <begin position="91"/>
        <end position="116"/>
    </location>
</feature>
<dbReference type="Proteomes" id="UP000198995">
    <property type="component" value="Unassembled WGS sequence"/>
</dbReference>
<keyword evidence="4" id="KW-1185">Reference proteome</keyword>
<dbReference type="EMBL" id="FNAF01000003">
    <property type="protein sequence ID" value="SDD44831.1"/>
    <property type="molecule type" value="Genomic_DNA"/>
</dbReference>
<keyword evidence="2" id="KW-0812">Transmembrane</keyword>
<feature type="transmembrane region" description="Helical" evidence="2">
    <location>
        <begin position="128"/>
        <end position="161"/>
    </location>
</feature>
<dbReference type="PANTHER" id="PTHR33269:SF17">
    <property type="entry name" value="NADH-UBIQUINONE OXIDOREDUCTASE CHAIN 6"/>
    <property type="match status" value="1"/>
</dbReference>
<dbReference type="PANTHER" id="PTHR33269">
    <property type="entry name" value="NADH-UBIQUINONE OXIDOREDUCTASE CHAIN 6"/>
    <property type="match status" value="1"/>
</dbReference>
<dbReference type="GO" id="GO:0005886">
    <property type="term" value="C:plasma membrane"/>
    <property type="evidence" value="ECO:0007669"/>
    <property type="project" value="UniProtKB-SubCell"/>
</dbReference>
<accession>A0A1G6UU62</accession>
<evidence type="ECO:0000256" key="1">
    <source>
        <dbReference type="ARBA" id="ARBA00005698"/>
    </source>
</evidence>